<sequence>MATSSSSSVQAARDAIAKRLREIRLDAGLSGREISGLCGWHPAKTTRLEKSQAAPSDADIRAWCAACGAEDQISDLIAASRNADSMYIEWRQLQRGGLRRLQESRVPLYERTSLFRVYSSQVVPGFLQTPEYAAALLAAIAEFHGTPDDVAEAVEARMARSDVIRSGRHRFVLLLEESVLRYQIGQPDVMAGQLGALLSAMALPAVSLGIVPFSAPARPQWALEGFTMFDDQRVHVELLGAQVTVTAPGEVDLYVRAHARLLDMAVHGDRARRLILAALNALG</sequence>
<dbReference type="GO" id="GO:0003677">
    <property type="term" value="F:DNA binding"/>
    <property type="evidence" value="ECO:0007669"/>
    <property type="project" value="InterPro"/>
</dbReference>
<dbReference type="InterPro" id="IPR001387">
    <property type="entry name" value="Cro/C1-type_HTH"/>
</dbReference>
<dbReference type="Pfam" id="PF13560">
    <property type="entry name" value="HTH_31"/>
    <property type="match status" value="1"/>
</dbReference>
<evidence type="ECO:0000313" key="3">
    <source>
        <dbReference type="Proteomes" id="UP000194218"/>
    </source>
</evidence>
<dbReference type="OrthoDB" id="4966777at2"/>
<proteinExistence type="predicted"/>
<dbReference type="CDD" id="cd00093">
    <property type="entry name" value="HTH_XRE"/>
    <property type="match status" value="1"/>
</dbReference>
<evidence type="ECO:0000313" key="2">
    <source>
        <dbReference type="EMBL" id="ARQ71123.1"/>
    </source>
</evidence>
<dbReference type="Gene3D" id="1.10.260.40">
    <property type="entry name" value="lambda repressor-like DNA-binding domains"/>
    <property type="match status" value="1"/>
</dbReference>
<gene>
    <name evidence="2" type="ORF">CAG99_21925</name>
</gene>
<accession>A0A1W7D202</accession>
<reference evidence="2 3" key="1">
    <citation type="submission" date="2017-05" db="EMBL/GenBank/DDBJ databases">
        <title>Complete genome sequence of Streptomyces sp. SCSIO 03032 revealed the diverse biosynthetic pathways for its bioactive secondary metabolites.</title>
        <authorList>
            <person name="Ma L."/>
            <person name="Zhu Y."/>
            <person name="Zhang W."/>
            <person name="Zhang G."/>
            <person name="Tian X."/>
            <person name="Zhang S."/>
            <person name="Zhang C."/>
        </authorList>
    </citation>
    <scope>NUCLEOTIDE SEQUENCE [LARGE SCALE GENOMIC DNA]</scope>
    <source>
        <strain evidence="2 3">SCSIO 03032</strain>
    </source>
</reference>
<dbReference type="KEGG" id="smao:CAG99_21925"/>
<dbReference type="InterPro" id="IPR010982">
    <property type="entry name" value="Lambda_DNA-bd_dom_sf"/>
</dbReference>
<organism evidence="2 3">
    <name type="scientific">Streptomyces marincola</name>
    <dbReference type="NCBI Taxonomy" id="2878388"/>
    <lineage>
        <taxon>Bacteria</taxon>
        <taxon>Bacillati</taxon>
        <taxon>Actinomycetota</taxon>
        <taxon>Actinomycetes</taxon>
        <taxon>Kitasatosporales</taxon>
        <taxon>Streptomycetaceae</taxon>
        <taxon>Streptomyces</taxon>
    </lineage>
</organism>
<name>A0A1W7D202_9ACTN</name>
<dbReference type="EMBL" id="CP021121">
    <property type="protein sequence ID" value="ARQ71123.1"/>
    <property type="molecule type" value="Genomic_DNA"/>
</dbReference>
<dbReference type="Pfam" id="PF19054">
    <property type="entry name" value="DUF5753"/>
    <property type="match status" value="1"/>
</dbReference>
<protein>
    <submittedName>
        <fullName evidence="2">Transcriptional regulator</fullName>
    </submittedName>
</protein>
<keyword evidence="3" id="KW-1185">Reference proteome</keyword>
<evidence type="ECO:0000259" key="1">
    <source>
        <dbReference type="Pfam" id="PF19054"/>
    </source>
</evidence>
<dbReference type="SUPFAM" id="SSF47413">
    <property type="entry name" value="lambda repressor-like DNA-binding domains"/>
    <property type="match status" value="1"/>
</dbReference>
<dbReference type="AlphaFoldDB" id="A0A1W7D202"/>
<dbReference type="InterPro" id="IPR043917">
    <property type="entry name" value="DUF5753"/>
</dbReference>
<feature type="domain" description="DUF5753" evidence="1">
    <location>
        <begin position="115"/>
        <end position="275"/>
    </location>
</feature>
<dbReference type="Proteomes" id="UP000194218">
    <property type="component" value="Chromosome"/>
</dbReference>